<sequence length="142" mass="14775">MDTCGWSRRSSGATVFLLLLLVLLGATCDSAPQVVFSEPDKWEGDTCGDTGLEGGGPGICQSASQCPQVLAFPTRVRCGANDANVYCCPQTSNTGIEVALEIDGVPPPQPINITIPGAASGEGELPMFDVFRSEIAAPRTSQ</sequence>
<dbReference type="Proteomes" id="UP001497623">
    <property type="component" value="Unassembled WGS sequence"/>
</dbReference>
<protein>
    <submittedName>
        <fullName evidence="2">Uncharacterized protein</fullName>
    </submittedName>
</protein>
<evidence type="ECO:0000313" key="3">
    <source>
        <dbReference type="Proteomes" id="UP001497623"/>
    </source>
</evidence>
<reference evidence="2 3" key="1">
    <citation type="submission" date="2024-05" db="EMBL/GenBank/DDBJ databases">
        <authorList>
            <person name="Wallberg A."/>
        </authorList>
    </citation>
    <scope>NUCLEOTIDE SEQUENCE [LARGE SCALE GENOMIC DNA]</scope>
</reference>
<accession>A0AAV2PJA9</accession>
<evidence type="ECO:0000256" key="1">
    <source>
        <dbReference type="SAM" id="SignalP"/>
    </source>
</evidence>
<proteinExistence type="predicted"/>
<comment type="caution">
    <text evidence="2">The sequence shown here is derived from an EMBL/GenBank/DDBJ whole genome shotgun (WGS) entry which is preliminary data.</text>
</comment>
<keyword evidence="3" id="KW-1185">Reference proteome</keyword>
<gene>
    <name evidence="2" type="ORF">MNOR_LOCUS908</name>
</gene>
<evidence type="ECO:0000313" key="2">
    <source>
        <dbReference type="EMBL" id="CAL4059865.1"/>
    </source>
</evidence>
<name>A0AAV2PJA9_MEGNR</name>
<dbReference type="AlphaFoldDB" id="A0AAV2PJA9"/>
<organism evidence="2 3">
    <name type="scientific">Meganyctiphanes norvegica</name>
    <name type="common">Northern krill</name>
    <name type="synonym">Thysanopoda norvegica</name>
    <dbReference type="NCBI Taxonomy" id="48144"/>
    <lineage>
        <taxon>Eukaryota</taxon>
        <taxon>Metazoa</taxon>
        <taxon>Ecdysozoa</taxon>
        <taxon>Arthropoda</taxon>
        <taxon>Crustacea</taxon>
        <taxon>Multicrustacea</taxon>
        <taxon>Malacostraca</taxon>
        <taxon>Eumalacostraca</taxon>
        <taxon>Eucarida</taxon>
        <taxon>Euphausiacea</taxon>
        <taxon>Euphausiidae</taxon>
        <taxon>Meganyctiphanes</taxon>
    </lineage>
</organism>
<dbReference type="EMBL" id="CAXKWB010000217">
    <property type="protein sequence ID" value="CAL4059865.1"/>
    <property type="molecule type" value="Genomic_DNA"/>
</dbReference>
<keyword evidence="1" id="KW-0732">Signal</keyword>
<feature type="signal peptide" evidence="1">
    <location>
        <begin position="1"/>
        <end position="28"/>
    </location>
</feature>
<feature type="chain" id="PRO_5043752209" evidence="1">
    <location>
        <begin position="29"/>
        <end position="142"/>
    </location>
</feature>